<dbReference type="EMBL" id="CP007264">
    <property type="protein sequence ID" value="AHL21774.1"/>
    <property type="molecule type" value="Genomic_DNA"/>
</dbReference>
<dbReference type="HOGENOM" id="CLU_038034_13_1_2"/>
<dbReference type="PANTHER" id="PTHR30535">
    <property type="entry name" value="VITAMIN B12-BINDING PROTEIN"/>
    <property type="match status" value="1"/>
</dbReference>
<evidence type="ECO:0000259" key="2">
    <source>
        <dbReference type="PROSITE" id="PS50983"/>
    </source>
</evidence>
<dbReference type="Gene3D" id="3.40.50.1980">
    <property type="entry name" value="Nitrogenase molybdenum iron protein domain"/>
    <property type="match status" value="2"/>
</dbReference>
<accession>W8PI48</accession>
<dbReference type="KEGG" id="tnu:BD01_0143"/>
<dbReference type="InterPro" id="IPR002491">
    <property type="entry name" value="ABC_transptr_periplasmic_BD"/>
</dbReference>
<dbReference type="InterPro" id="IPR050902">
    <property type="entry name" value="ABC_Transporter_SBP"/>
</dbReference>
<keyword evidence="4" id="KW-1185">Reference proteome</keyword>
<organism evidence="3 4">
    <name type="scientific">Thermococcus nautili</name>
    <dbReference type="NCBI Taxonomy" id="195522"/>
    <lineage>
        <taxon>Archaea</taxon>
        <taxon>Methanobacteriati</taxon>
        <taxon>Methanobacteriota</taxon>
        <taxon>Thermococci</taxon>
        <taxon>Thermococcales</taxon>
        <taxon>Thermococcaceae</taxon>
        <taxon>Thermococcus</taxon>
    </lineage>
</organism>
<feature type="domain" description="Fe/B12 periplasmic-binding" evidence="2">
    <location>
        <begin position="65"/>
        <end position="337"/>
    </location>
</feature>
<proteinExistence type="predicted"/>
<dbReference type="GeneID" id="24958139"/>
<feature type="region of interest" description="Disordered" evidence="1">
    <location>
        <begin position="22"/>
        <end position="41"/>
    </location>
</feature>
<dbReference type="SUPFAM" id="SSF53807">
    <property type="entry name" value="Helical backbone' metal receptor"/>
    <property type="match status" value="1"/>
</dbReference>
<dbReference type="Pfam" id="PF01497">
    <property type="entry name" value="Peripla_BP_2"/>
    <property type="match status" value="1"/>
</dbReference>
<dbReference type="RefSeq" id="WP_042688904.1">
    <property type="nucleotide sequence ID" value="NZ_CP007264.1"/>
</dbReference>
<gene>
    <name evidence="3" type="ORF">BD01_0143</name>
</gene>
<dbReference type="PANTHER" id="PTHR30535:SF34">
    <property type="entry name" value="MOLYBDATE-BINDING PROTEIN MOLA"/>
    <property type="match status" value="1"/>
</dbReference>
<reference evidence="3 4" key="1">
    <citation type="submission" date="2014-02" db="EMBL/GenBank/DDBJ databases">
        <title>Genome Sequence of an Hyperthermophilic Archaeon, Thermococcus nautili 30-1, producing viral vesicles.</title>
        <authorList>
            <person name="Oberto J."/>
            <person name="Gaudin M."/>
            <person name="Cossu M."/>
            <person name="Gorlas A."/>
            <person name="Slesarev A."/>
            <person name="Marguet E."/>
            <person name="Forterre P."/>
        </authorList>
    </citation>
    <scope>NUCLEOTIDE SEQUENCE [LARGE SCALE GENOMIC DNA]</scope>
    <source>
        <strain evidence="3 4">30-1</strain>
    </source>
</reference>
<dbReference type="STRING" id="195522.BD01_0143"/>
<evidence type="ECO:0000313" key="4">
    <source>
        <dbReference type="Proteomes" id="UP000019434"/>
    </source>
</evidence>
<evidence type="ECO:0000256" key="1">
    <source>
        <dbReference type="SAM" id="MobiDB-lite"/>
    </source>
</evidence>
<name>W8PI48_9EURY</name>
<dbReference type="CDD" id="cd01147">
    <property type="entry name" value="HemV-2"/>
    <property type="match status" value="1"/>
</dbReference>
<dbReference type="OrthoDB" id="24039at2157"/>
<dbReference type="PROSITE" id="PS50983">
    <property type="entry name" value="FE_B12_PBP"/>
    <property type="match status" value="1"/>
</dbReference>
<dbReference type="Proteomes" id="UP000019434">
    <property type="component" value="Chromosome"/>
</dbReference>
<sequence>MRKALALLVILLVVSVAGCIGTSTSSSTKPTSSSPAVTSSTASPGYITVTDMLGRTVKVPTNVSRVVAVGPGALRILVYLNATDKVVGIEEFEKRFPYGRPYILAHPELLKLPLIGPGGPGKLPDMEALIKVHPQVIFMVFVSRQTADEVQEKTGIPVVVLSYGTLENFTDPVFFKSLLLAGKILGKEKRAEEAIKFIEEQQSYLENLTKGLKSPRVYVGGIGFKGAHGITSTFTDYAPFTVLHLDNVASNLSSKNGWVQVDKEFLLKENPDYIFIDEGGLKIILDDYKSNPDFYNSLKAVKEGHVYGVLPYNFYNTNIGIAIADAYYIGKVIYPERFKGIDSVEKANEIFTFLVGKPVYSELAKEFGGFGKIDLASGNVTYGLPTNP</sequence>
<dbReference type="eggNOG" id="arCOG03303">
    <property type="taxonomic scope" value="Archaea"/>
</dbReference>
<evidence type="ECO:0000313" key="3">
    <source>
        <dbReference type="EMBL" id="AHL21774.1"/>
    </source>
</evidence>
<dbReference type="PROSITE" id="PS51257">
    <property type="entry name" value="PROKAR_LIPOPROTEIN"/>
    <property type="match status" value="1"/>
</dbReference>
<dbReference type="AlphaFoldDB" id="W8PI48"/>
<protein>
    <submittedName>
        <fullName evidence="3">ABC-type Fe3+-hydroxamate transport system, periplasmic component</fullName>
    </submittedName>
</protein>